<dbReference type="PANTHER" id="PTHR44520:SF2">
    <property type="entry name" value="RESPONSE REGULATOR RCP1"/>
    <property type="match status" value="1"/>
</dbReference>
<protein>
    <submittedName>
        <fullName evidence="3">Response regulator rcp1</fullName>
    </submittedName>
</protein>
<accession>A0A212LLX1</accession>
<sequence>MRDKSMNILLIEDDEVDIMNVERAFKRINLTNPLYIARDGVEALAMLRGQNGKAIVPWPRLILLDINMPRMNGIEFLHEIRQDPTLKMITVIVLTTSNEERDVVAAYQFNVAGYIIKPVSFEEFVKTLGALDHYWTLSEMP</sequence>
<dbReference type="SMART" id="SM00448">
    <property type="entry name" value="REC"/>
    <property type="match status" value="1"/>
</dbReference>
<dbReference type="InterPro" id="IPR001789">
    <property type="entry name" value="Sig_transdc_resp-reg_receiver"/>
</dbReference>
<dbReference type="GO" id="GO:0000160">
    <property type="term" value="P:phosphorelay signal transduction system"/>
    <property type="evidence" value="ECO:0007669"/>
    <property type="project" value="InterPro"/>
</dbReference>
<organism evidence="3">
    <name type="scientific">uncultured Sporomusa sp</name>
    <dbReference type="NCBI Taxonomy" id="307249"/>
    <lineage>
        <taxon>Bacteria</taxon>
        <taxon>Bacillati</taxon>
        <taxon>Bacillota</taxon>
        <taxon>Negativicutes</taxon>
        <taxon>Selenomonadales</taxon>
        <taxon>Sporomusaceae</taxon>
        <taxon>Sporomusa</taxon>
        <taxon>environmental samples</taxon>
    </lineage>
</organism>
<dbReference type="AlphaFoldDB" id="A0A212LLX1"/>
<evidence type="ECO:0000259" key="2">
    <source>
        <dbReference type="PROSITE" id="PS50110"/>
    </source>
</evidence>
<dbReference type="CDD" id="cd17557">
    <property type="entry name" value="REC_Rcp-like"/>
    <property type="match status" value="1"/>
</dbReference>
<feature type="modified residue" description="4-aspartylphosphate" evidence="1">
    <location>
        <position position="65"/>
    </location>
</feature>
<gene>
    <name evidence="3" type="primary">rcp</name>
    <name evidence="3" type="ORF">KL86SPO_20069</name>
</gene>
<name>A0A212LLX1_9FIRM</name>
<dbReference type="InterPro" id="IPR011006">
    <property type="entry name" value="CheY-like_superfamily"/>
</dbReference>
<dbReference type="EMBL" id="FMJE01000002">
    <property type="protein sequence ID" value="SCM78498.1"/>
    <property type="molecule type" value="Genomic_DNA"/>
</dbReference>
<feature type="domain" description="Response regulatory" evidence="2">
    <location>
        <begin position="7"/>
        <end position="132"/>
    </location>
</feature>
<dbReference type="InterPro" id="IPR052893">
    <property type="entry name" value="TCS_response_regulator"/>
</dbReference>
<dbReference type="RefSeq" id="WP_288183115.1">
    <property type="nucleotide sequence ID" value="NZ_LT608335.1"/>
</dbReference>
<evidence type="ECO:0000313" key="3">
    <source>
        <dbReference type="EMBL" id="SCM78498.1"/>
    </source>
</evidence>
<dbReference type="PROSITE" id="PS50110">
    <property type="entry name" value="RESPONSE_REGULATORY"/>
    <property type="match status" value="1"/>
</dbReference>
<dbReference type="Gene3D" id="3.40.50.2300">
    <property type="match status" value="1"/>
</dbReference>
<dbReference type="PANTHER" id="PTHR44520">
    <property type="entry name" value="RESPONSE REGULATOR RCP1-RELATED"/>
    <property type="match status" value="1"/>
</dbReference>
<proteinExistence type="predicted"/>
<reference evidence="3" key="1">
    <citation type="submission" date="2016-08" db="EMBL/GenBank/DDBJ databases">
        <authorList>
            <person name="Seilhamer J.J."/>
        </authorList>
    </citation>
    <scope>NUCLEOTIDE SEQUENCE</scope>
    <source>
        <strain evidence="3">86</strain>
    </source>
</reference>
<keyword evidence="1" id="KW-0597">Phosphoprotein</keyword>
<dbReference type="Pfam" id="PF00072">
    <property type="entry name" value="Response_reg"/>
    <property type="match status" value="1"/>
</dbReference>
<evidence type="ECO:0000256" key="1">
    <source>
        <dbReference type="PROSITE-ProRule" id="PRU00169"/>
    </source>
</evidence>
<dbReference type="SUPFAM" id="SSF52172">
    <property type="entry name" value="CheY-like"/>
    <property type="match status" value="1"/>
</dbReference>